<dbReference type="GO" id="GO:0006094">
    <property type="term" value="P:gluconeogenesis"/>
    <property type="evidence" value="ECO:0007669"/>
    <property type="project" value="UniProtKB-KW"/>
</dbReference>
<dbReference type="InterPro" id="IPR001926">
    <property type="entry name" value="TrpB-like_PALP"/>
</dbReference>
<dbReference type="GO" id="GO:0006567">
    <property type="term" value="P:L-threonine catabolic process"/>
    <property type="evidence" value="ECO:0007669"/>
    <property type="project" value="TreeGrafter"/>
</dbReference>
<dbReference type="OrthoDB" id="7773036at2759"/>
<dbReference type="EMBL" id="CAJVRL010000081">
    <property type="protein sequence ID" value="CAG8958307.1"/>
    <property type="molecule type" value="Genomic_DNA"/>
</dbReference>
<comment type="similarity">
    <text evidence="4">Belongs to the serine/threonine dehydratase family.</text>
</comment>
<name>A0A9N9L692_9HELO</name>
<evidence type="ECO:0000256" key="2">
    <source>
        <dbReference type="ARBA" id="ARBA00004496"/>
    </source>
</evidence>
<evidence type="ECO:0000259" key="11">
    <source>
        <dbReference type="Pfam" id="PF00291"/>
    </source>
</evidence>
<dbReference type="FunFam" id="3.40.50.1100:FF:000040">
    <property type="entry name" value="L-serine dehydratase, putative"/>
    <property type="match status" value="1"/>
</dbReference>
<comment type="catalytic activity">
    <reaction evidence="10">
        <text>L-serine = pyruvate + NH4(+)</text>
        <dbReference type="Rhea" id="RHEA:19169"/>
        <dbReference type="ChEBI" id="CHEBI:15361"/>
        <dbReference type="ChEBI" id="CHEBI:28938"/>
        <dbReference type="ChEBI" id="CHEBI:33384"/>
        <dbReference type="EC" id="4.3.1.17"/>
    </reaction>
</comment>
<reference evidence="12" key="1">
    <citation type="submission" date="2021-07" db="EMBL/GenBank/DDBJ databases">
        <authorList>
            <person name="Durling M."/>
        </authorList>
    </citation>
    <scope>NUCLEOTIDE SEQUENCE</scope>
</reference>
<dbReference type="GO" id="GO:0030170">
    <property type="term" value="F:pyridoxal phosphate binding"/>
    <property type="evidence" value="ECO:0007669"/>
    <property type="project" value="InterPro"/>
</dbReference>
<dbReference type="PANTHER" id="PTHR48078">
    <property type="entry name" value="THREONINE DEHYDRATASE, MITOCHONDRIAL-RELATED"/>
    <property type="match status" value="1"/>
</dbReference>
<evidence type="ECO:0000256" key="3">
    <source>
        <dbReference type="ARBA" id="ARBA00004742"/>
    </source>
</evidence>
<comment type="subcellular location">
    <subcellularLocation>
        <location evidence="2">Cytoplasm</location>
    </subcellularLocation>
</comment>
<dbReference type="InterPro" id="IPR050147">
    <property type="entry name" value="Ser/Thr_Dehydratase"/>
</dbReference>
<dbReference type="InterPro" id="IPR036052">
    <property type="entry name" value="TrpB-like_PALP_sf"/>
</dbReference>
<evidence type="ECO:0000256" key="10">
    <source>
        <dbReference type="ARBA" id="ARBA00049406"/>
    </source>
</evidence>
<dbReference type="Pfam" id="PF00291">
    <property type="entry name" value="PALP"/>
    <property type="match status" value="1"/>
</dbReference>
<keyword evidence="9" id="KW-0456">Lyase</keyword>
<accession>A0A9N9L692</accession>
<keyword evidence="13" id="KW-1185">Reference proteome</keyword>
<dbReference type="PANTHER" id="PTHR48078:SF2">
    <property type="entry name" value="CATABOLIC L-SERINE_THREONINE DEHYDRATASE"/>
    <property type="match status" value="1"/>
</dbReference>
<protein>
    <recommendedName>
        <fullName evidence="5">L-serine ammonia-lyase</fullName>
        <ecNumber evidence="5">4.3.1.17</ecNumber>
    </recommendedName>
</protein>
<sequence>MGSHAEAPLPPTPQPWVQTPLYRSTPLSRYAGCNIFLKLETLQPSGSFKSRGIGNLMSRAIAVHPPNAPVHFYCSSGGNAGLACATAALSLHRPATIVVPTSTSQFMIAKLRSMGAEVKQIGAHWVEADAFLREELLAKDLNGVYVPPFDHPDVWAGNATVMDEIEEQMHAYGGYDGVVCSVGGGGLFAGIMAGLEKYGRLSRSSEPPKVLAVETEGAASFAHSLKEGQLSRLGAIDTIATSLGATQVASRAYEFAISYPETVKSVVFSDAEAAIASVCFSDDERVIVEAACGVSIAAAYNGTIRKVVGQGLTNEEYEKKNVVIVVCGGSNVTLSVLENYIETYGNDEKVLKGFGKRWRGDL</sequence>
<comment type="caution">
    <text evidence="12">The sequence shown here is derived from an EMBL/GenBank/DDBJ whole genome shotgun (WGS) entry which is preliminary data.</text>
</comment>
<dbReference type="InterPro" id="IPR000634">
    <property type="entry name" value="Ser/Thr_deHydtase_PyrdxlP-BS"/>
</dbReference>
<dbReference type="PROSITE" id="PS00165">
    <property type="entry name" value="DEHYDRATASE_SER_THR"/>
    <property type="match status" value="1"/>
</dbReference>
<dbReference type="Gene3D" id="3.40.50.1100">
    <property type="match status" value="2"/>
</dbReference>
<keyword evidence="8" id="KW-0663">Pyridoxal phosphate</keyword>
<keyword evidence="6" id="KW-0312">Gluconeogenesis</keyword>
<evidence type="ECO:0000256" key="8">
    <source>
        <dbReference type="ARBA" id="ARBA00022898"/>
    </source>
</evidence>
<keyword evidence="7" id="KW-0963">Cytoplasm</keyword>
<evidence type="ECO:0000256" key="1">
    <source>
        <dbReference type="ARBA" id="ARBA00001933"/>
    </source>
</evidence>
<comment type="cofactor">
    <cofactor evidence="1">
        <name>pyridoxal 5'-phosphate</name>
        <dbReference type="ChEBI" id="CHEBI:597326"/>
    </cofactor>
</comment>
<dbReference type="AlphaFoldDB" id="A0A9N9L692"/>
<dbReference type="SUPFAM" id="SSF53686">
    <property type="entry name" value="Tryptophan synthase beta subunit-like PLP-dependent enzymes"/>
    <property type="match status" value="1"/>
</dbReference>
<evidence type="ECO:0000256" key="5">
    <source>
        <dbReference type="ARBA" id="ARBA00012093"/>
    </source>
</evidence>
<organism evidence="12 13">
    <name type="scientific">Hymenoscyphus fraxineus</name>
    <dbReference type="NCBI Taxonomy" id="746836"/>
    <lineage>
        <taxon>Eukaryota</taxon>
        <taxon>Fungi</taxon>
        <taxon>Dikarya</taxon>
        <taxon>Ascomycota</taxon>
        <taxon>Pezizomycotina</taxon>
        <taxon>Leotiomycetes</taxon>
        <taxon>Helotiales</taxon>
        <taxon>Helotiaceae</taxon>
        <taxon>Hymenoscyphus</taxon>
    </lineage>
</organism>
<dbReference type="EC" id="4.3.1.17" evidence="5"/>
<gene>
    <name evidence="12" type="ORF">HYFRA_00000662</name>
</gene>
<evidence type="ECO:0000256" key="4">
    <source>
        <dbReference type="ARBA" id="ARBA00010869"/>
    </source>
</evidence>
<dbReference type="GO" id="GO:0006565">
    <property type="term" value="P:L-serine catabolic process"/>
    <property type="evidence" value="ECO:0007669"/>
    <property type="project" value="TreeGrafter"/>
</dbReference>
<evidence type="ECO:0000313" key="12">
    <source>
        <dbReference type="EMBL" id="CAG8958307.1"/>
    </source>
</evidence>
<dbReference type="GO" id="GO:0005737">
    <property type="term" value="C:cytoplasm"/>
    <property type="evidence" value="ECO:0007669"/>
    <property type="project" value="UniProtKB-SubCell"/>
</dbReference>
<evidence type="ECO:0000256" key="9">
    <source>
        <dbReference type="ARBA" id="ARBA00023239"/>
    </source>
</evidence>
<proteinExistence type="inferred from homology"/>
<dbReference type="GO" id="GO:0009097">
    <property type="term" value="P:isoleucine biosynthetic process"/>
    <property type="evidence" value="ECO:0007669"/>
    <property type="project" value="TreeGrafter"/>
</dbReference>
<dbReference type="GO" id="GO:0003941">
    <property type="term" value="F:L-serine ammonia-lyase activity"/>
    <property type="evidence" value="ECO:0007669"/>
    <property type="project" value="UniProtKB-EC"/>
</dbReference>
<feature type="domain" description="Tryptophan synthase beta chain-like PALP" evidence="11">
    <location>
        <begin position="17"/>
        <end position="328"/>
    </location>
</feature>
<evidence type="ECO:0000256" key="7">
    <source>
        <dbReference type="ARBA" id="ARBA00022490"/>
    </source>
</evidence>
<dbReference type="Proteomes" id="UP000696280">
    <property type="component" value="Unassembled WGS sequence"/>
</dbReference>
<dbReference type="GO" id="GO:0004794">
    <property type="term" value="F:threonine deaminase activity"/>
    <property type="evidence" value="ECO:0007669"/>
    <property type="project" value="TreeGrafter"/>
</dbReference>
<evidence type="ECO:0000313" key="13">
    <source>
        <dbReference type="Proteomes" id="UP000696280"/>
    </source>
</evidence>
<evidence type="ECO:0000256" key="6">
    <source>
        <dbReference type="ARBA" id="ARBA00022432"/>
    </source>
</evidence>
<comment type="pathway">
    <text evidence="3">Carbohydrate biosynthesis; gluconeogenesis.</text>
</comment>